<name>A0ABY6UKY7_BIOOC</name>
<dbReference type="Pfam" id="PF21858">
    <property type="entry name" value="DUF6914"/>
    <property type="match status" value="1"/>
</dbReference>
<protein>
    <recommendedName>
        <fullName evidence="3">Ubiquitin-like protease family profile domain-containing protein</fullName>
    </recommendedName>
</protein>
<dbReference type="Proteomes" id="UP000766486">
    <property type="component" value="Unassembled WGS sequence"/>
</dbReference>
<sequence length="186" mass="20677">MRNKRRVMLALYHRGRLSLGDNRIRLGYRSYHWGIIISPKNARPGHPVCNSYDATDAFVIDPITGQDLNPNLDWFFRAQHDINPSATGQLIGRIIVGKLPNDVTDSEIDALLATVPLPVQDASPSESCVTWALVALSTLQASGFAWSFDIKEFQDWALAYGDQCMKNIGADSVCEYLREGNPTSKP</sequence>
<evidence type="ECO:0008006" key="3">
    <source>
        <dbReference type="Google" id="ProtNLM"/>
    </source>
</evidence>
<keyword evidence="2" id="KW-1185">Reference proteome</keyword>
<organism evidence="1 2">
    <name type="scientific">Bionectria ochroleuca</name>
    <name type="common">Gliocladium roseum</name>
    <dbReference type="NCBI Taxonomy" id="29856"/>
    <lineage>
        <taxon>Eukaryota</taxon>
        <taxon>Fungi</taxon>
        <taxon>Dikarya</taxon>
        <taxon>Ascomycota</taxon>
        <taxon>Pezizomycotina</taxon>
        <taxon>Sordariomycetes</taxon>
        <taxon>Hypocreomycetidae</taxon>
        <taxon>Hypocreales</taxon>
        <taxon>Bionectriaceae</taxon>
        <taxon>Clonostachys</taxon>
    </lineage>
</organism>
<proteinExistence type="predicted"/>
<accession>A0ABY6UKY7</accession>
<dbReference type="EMBL" id="CABFNS010000833">
    <property type="protein sequence ID" value="VUC31696.1"/>
    <property type="molecule type" value="Genomic_DNA"/>
</dbReference>
<dbReference type="InterPro" id="IPR054208">
    <property type="entry name" value="DUF6914"/>
</dbReference>
<reference evidence="1 2" key="1">
    <citation type="submission" date="2019-06" db="EMBL/GenBank/DDBJ databases">
        <authorList>
            <person name="Broberg M."/>
        </authorList>
    </citation>
    <scope>NUCLEOTIDE SEQUENCE [LARGE SCALE GENOMIC DNA]</scope>
</reference>
<gene>
    <name evidence="1" type="ORF">CLO192961_LOCUS305693</name>
</gene>
<evidence type="ECO:0000313" key="1">
    <source>
        <dbReference type="EMBL" id="VUC31696.1"/>
    </source>
</evidence>
<comment type="caution">
    <text evidence="1">The sequence shown here is derived from an EMBL/GenBank/DDBJ whole genome shotgun (WGS) entry which is preliminary data.</text>
</comment>
<evidence type="ECO:0000313" key="2">
    <source>
        <dbReference type="Proteomes" id="UP000766486"/>
    </source>
</evidence>